<evidence type="ECO:0000256" key="1">
    <source>
        <dbReference type="SAM" id="MobiDB-lite"/>
    </source>
</evidence>
<dbReference type="EMBL" id="GBRH01234935">
    <property type="protein sequence ID" value="JAD62960.1"/>
    <property type="molecule type" value="Transcribed_RNA"/>
</dbReference>
<proteinExistence type="predicted"/>
<feature type="compositionally biased region" description="Basic residues" evidence="1">
    <location>
        <begin position="20"/>
        <end position="29"/>
    </location>
</feature>
<reference evidence="2" key="2">
    <citation type="journal article" date="2015" name="Data Brief">
        <title>Shoot transcriptome of the giant reed, Arundo donax.</title>
        <authorList>
            <person name="Barrero R.A."/>
            <person name="Guerrero F.D."/>
            <person name="Moolhuijzen P."/>
            <person name="Goolsby J.A."/>
            <person name="Tidwell J."/>
            <person name="Bellgard S.E."/>
            <person name="Bellgard M.I."/>
        </authorList>
    </citation>
    <scope>NUCLEOTIDE SEQUENCE</scope>
    <source>
        <tissue evidence="2">Shoot tissue taken approximately 20 cm above the soil surface</tissue>
    </source>
</reference>
<reference evidence="2" key="1">
    <citation type="submission" date="2014-09" db="EMBL/GenBank/DDBJ databases">
        <authorList>
            <person name="Magalhaes I.L.F."/>
            <person name="Oliveira U."/>
            <person name="Santos F.R."/>
            <person name="Vidigal T.H.D.A."/>
            <person name="Brescovit A.D."/>
            <person name="Santos A.J."/>
        </authorList>
    </citation>
    <scope>NUCLEOTIDE SEQUENCE</scope>
    <source>
        <tissue evidence="2">Shoot tissue taken approximately 20 cm above the soil surface</tissue>
    </source>
</reference>
<organism evidence="2">
    <name type="scientific">Arundo donax</name>
    <name type="common">Giant reed</name>
    <name type="synonym">Donax arundinaceus</name>
    <dbReference type="NCBI Taxonomy" id="35708"/>
    <lineage>
        <taxon>Eukaryota</taxon>
        <taxon>Viridiplantae</taxon>
        <taxon>Streptophyta</taxon>
        <taxon>Embryophyta</taxon>
        <taxon>Tracheophyta</taxon>
        <taxon>Spermatophyta</taxon>
        <taxon>Magnoliopsida</taxon>
        <taxon>Liliopsida</taxon>
        <taxon>Poales</taxon>
        <taxon>Poaceae</taxon>
        <taxon>PACMAD clade</taxon>
        <taxon>Arundinoideae</taxon>
        <taxon>Arundineae</taxon>
        <taxon>Arundo</taxon>
    </lineage>
</organism>
<protein>
    <submittedName>
        <fullName evidence="2">Uncharacterized protein</fullName>
    </submittedName>
</protein>
<feature type="region of interest" description="Disordered" evidence="1">
    <location>
        <begin position="1"/>
        <end position="75"/>
    </location>
</feature>
<feature type="compositionally biased region" description="Polar residues" evidence="1">
    <location>
        <begin position="1"/>
        <end position="11"/>
    </location>
</feature>
<sequence>MPSSSTATQWRSGADEAWPKRRHRRKTRVKGAETGGGDARTLSMSSGEPKTKRKSSGLKTCAASAAGATPKYCST</sequence>
<dbReference type="AlphaFoldDB" id="A0A0A9BNY3"/>
<evidence type="ECO:0000313" key="2">
    <source>
        <dbReference type="EMBL" id="JAD62960.1"/>
    </source>
</evidence>
<name>A0A0A9BNY3_ARUDO</name>
<accession>A0A0A9BNY3</accession>